<evidence type="ECO:0000313" key="6">
    <source>
        <dbReference type="EMBL" id="MBB5361591.1"/>
    </source>
</evidence>
<dbReference type="Pfam" id="PF09339">
    <property type="entry name" value="HTH_IclR"/>
    <property type="match status" value="1"/>
</dbReference>
<sequence>MKKSSESFQTAEPEYGITALESALQVLEAVGEHPGLKARQLAELTGLTKSKVFRIIRTLESLGYVTLDADHASVLGRSAYLLGKRAEQQWSLSRAATPVLDELAALTMENVHLVVREGLHSLVVDVRISPQPIRMYAQVGRIGPLHAGGTPKVLLAYAPEEVVQEVLHSNLDQFTGTTVSNADELQDILRRIRADGYHLAVSDLEEDTFSVAAPVFNHQGTVIAALSVAGPVMRLDTGKRREFISLVVDAAHQLSQALGYRGDLSAVSRAAD</sequence>
<evidence type="ECO:0000313" key="7">
    <source>
        <dbReference type="Proteomes" id="UP000552709"/>
    </source>
</evidence>
<name>A0A7W8NCR7_9DEIO</name>
<dbReference type="Gene3D" id="1.10.10.10">
    <property type="entry name" value="Winged helix-like DNA-binding domain superfamily/Winged helix DNA-binding domain"/>
    <property type="match status" value="1"/>
</dbReference>
<evidence type="ECO:0000256" key="3">
    <source>
        <dbReference type="ARBA" id="ARBA00023163"/>
    </source>
</evidence>
<gene>
    <name evidence="6" type="ORF">HNQ08_000662</name>
</gene>
<evidence type="ECO:0000259" key="5">
    <source>
        <dbReference type="PROSITE" id="PS51078"/>
    </source>
</evidence>
<evidence type="ECO:0000256" key="2">
    <source>
        <dbReference type="ARBA" id="ARBA00023125"/>
    </source>
</evidence>
<dbReference type="EMBL" id="JACHFL010000001">
    <property type="protein sequence ID" value="MBB5361591.1"/>
    <property type="molecule type" value="Genomic_DNA"/>
</dbReference>
<dbReference type="GO" id="GO:0003677">
    <property type="term" value="F:DNA binding"/>
    <property type="evidence" value="ECO:0007669"/>
    <property type="project" value="UniProtKB-KW"/>
</dbReference>
<organism evidence="6 7">
    <name type="scientific">Deinococcus humi</name>
    <dbReference type="NCBI Taxonomy" id="662880"/>
    <lineage>
        <taxon>Bacteria</taxon>
        <taxon>Thermotogati</taxon>
        <taxon>Deinococcota</taxon>
        <taxon>Deinococci</taxon>
        <taxon>Deinococcales</taxon>
        <taxon>Deinococcaceae</taxon>
        <taxon>Deinococcus</taxon>
    </lineage>
</organism>
<evidence type="ECO:0000259" key="4">
    <source>
        <dbReference type="PROSITE" id="PS51077"/>
    </source>
</evidence>
<accession>A0A7W8NCR7</accession>
<dbReference type="GO" id="GO:0045892">
    <property type="term" value="P:negative regulation of DNA-templated transcription"/>
    <property type="evidence" value="ECO:0007669"/>
    <property type="project" value="TreeGrafter"/>
</dbReference>
<reference evidence="6 7" key="1">
    <citation type="submission" date="2020-08" db="EMBL/GenBank/DDBJ databases">
        <title>Genomic Encyclopedia of Type Strains, Phase IV (KMG-IV): sequencing the most valuable type-strain genomes for metagenomic binning, comparative biology and taxonomic classification.</title>
        <authorList>
            <person name="Goeker M."/>
        </authorList>
    </citation>
    <scope>NUCLEOTIDE SEQUENCE [LARGE SCALE GENOMIC DNA]</scope>
    <source>
        <strain evidence="6 7">DSM 27939</strain>
    </source>
</reference>
<dbReference type="InterPro" id="IPR050707">
    <property type="entry name" value="HTH_MetabolicPath_Reg"/>
</dbReference>
<dbReference type="PROSITE" id="PS51077">
    <property type="entry name" value="HTH_ICLR"/>
    <property type="match status" value="1"/>
</dbReference>
<dbReference type="GO" id="GO:0003700">
    <property type="term" value="F:DNA-binding transcription factor activity"/>
    <property type="evidence" value="ECO:0007669"/>
    <property type="project" value="TreeGrafter"/>
</dbReference>
<evidence type="ECO:0000256" key="1">
    <source>
        <dbReference type="ARBA" id="ARBA00023015"/>
    </source>
</evidence>
<keyword evidence="2" id="KW-0238">DNA-binding</keyword>
<dbReference type="RefSeq" id="WP_184127643.1">
    <property type="nucleotide sequence ID" value="NZ_JACHFL010000001.1"/>
</dbReference>
<keyword evidence="1" id="KW-0805">Transcription regulation</keyword>
<keyword evidence="7" id="KW-1185">Reference proteome</keyword>
<comment type="caution">
    <text evidence="6">The sequence shown here is derived from an EMBL/GenBank/DDBJ whole genome shotgun (WGS) entry which is preliminary data.</text>
</comment>
<keyword evidence="3" id="KW-0804">Transcription</keyword>
<dbReference type="InterPro" id="IPR036390">
    <property type="entry name" value="WH_DNA-bd_sf"/>
</dbReference>
<dbReference type="InterPro" id="IPR036388">
    <property type="entry name" value="WH-like_DNA-bd_sf"/>
</dbReference>
<dbReference type="SUPFAM" id="SSF55781">
    <property type="entry name" value="GAF domain-like"/>
    <property type="match status" value="1"/>
</dbReference>
<dbReference type="InterPro" id="IPR014757">
    <property type="entry name" value="Tscrpt_reg_IclR_C"/>
</dbReference>
<dbReference type="Proteomes" id="UP000552709">
    <property type="component" value="Unassembled WGS sequence"/>
</dbReference>
<dbReference type="PROSITE" id="PS51078">
    <property type="entry name" value="ICLR_ED"/>
    <property type="match status" value="1"/>
</dbReference>
<dbReference type="InterPro" id="IPR029016">
    <property type="entry name" value="GAF-like_dom_sf"/>
</dbReference>
<dbReference type="PANTHER" id="PTHR30136:SF24">
    <property type="entry name" value="HTH-TYPE TRANSCRIPTIONAL REPRESSOR ALLR"/>
    <property type="match status" value="1"/>
</dbReference>
<feature type="domain" description="HTH iclR-type" evidence="4">
    <location>
        <begin position="17"/>
        <end position="84"/>
    </location>
</feature>
<protein>
    <submittedName>
        <fullName evidence="6">IclR family KDG regulon transcriptional repressor</fullName>
    </submittedName>
</protein>
<dbReference type="InterPro" id="IPR005471">
    <property type="entry name" value="Tscrpt_reg_IclR_N"/>
</dbReference>
<dbReference type="Gene3D" id="3.30.450.40">
    <property type="match status" value="1"/>
</dbReference>
<feature type="domain" description="IclR-ED" evidence="5">
    <location>
        <begin position="78"/>
        <end position="260"/>
    </location>
</feature>
<dbReference type="Pfam" id="PF01614">
    <property type="entry name" value="IclR_C"/>
    <property type="match status" value="1"/>
</dbReference>
<dbReference type="SUPFAM" id="SSF46785">
    <property type="entry name" value="Winged helix' DNA-binding domain"/>
    <property type="match status" value="1"/>
</dbReference>
<dbReference type="PANTHER" id="PTHR30136">
    <property type="entry name" value="HELIX-TURN-HELIX TRANSCRIPTIONAL REGULATOR, ICLR FAMILY"/>
    <property type="match status" value="1"/>
</dbReference>
<proteinExistence type="predicted"/>
<dbReference type="SMART" id="SM00346">
    <property type="entry name" value="HTH_ICLR"/>
    <property type="match status" value="1"/>
</dbReference>
<dbReference type="AlphaFoldDB" id="A0A7W8NCR7"/>